<dbReference type="Proteomes" id="UP001141253">
    <property type="component" value="Chromosome 19"/>
</dbReference>
<reference evidence="1" key="1">
    <citation type="submission" date="2022-10" db="EMBL/GenBank/DDBJ databases">
        <authorList>
            <person name="Hyden B.L."/>
            <person name="Feng K."/>
            <person name="Yates T."/>
            <person name="Jawdy S."/>
            <person name="Smart L.B."/>
            <person name="Muchero W."/>
        </authorList>
    </citation>
    <scope>NUCLEOTIDE SEQUENCE</scope>
    <source>
        <tissue evidence="1">Shoot tip</tissue>
    </source>
</reference>
<organism evidence="1 2">
    <name type="scientific">Salix suchowensis</name>
    <dbReference type="NCBI Taxonomy" id="1278906"/>
    <lineage>
        <taxon>Eukaryota</taxon>
        <taxon>Viridiplantae</taxon>
        <taxon>Streptophyta</taxon>
        <taxon>Embryophyta</taxon>
        <taxon>Tracheophyta</taxon>
        <taxon>Spermatophyta</taxon>
        <taxon>Magnoliopsida</taxon>
        <taxon>eudicotyledons</taxon>
        <taxon>Gunneridae</taxon>
        <taxon>Pentapetalae</taxon>
        <taxon>rosids</taxon>
        <taxon>fabids</taxon>
        <taxon>Malpighiales</taxon>
        <taxon>Salicaceae</taxon>
        <taxon>Saliceae</taxon>
        <taxon>Salix</taxon>
    </lineage>
</organism>
<evidence type="ECO:0000313" key="2">
    <source>
        <dbReference type="Proteomes" id="UP001141253"/>
    </source>
</evidence>
<dbReference type="EMBL" id="JAPFFI010000018">
    <property type="protein sequence ID" value="KAJ6349541.1"/>
    <property type="molecule type" value="Genomic_DNA"/>
</dbReference>
<evidence type="ECO:0000313" key="1">
    <source>
        <dbReference type="EMBL" id="KAJ6349541.1"/>
    </source>
</evidence>
<name>A0ABQ9AMV2_9ROSI</name>
<gene>
    <name evidence="1" type="ORF">OIU77_007011</name>
</gene>
<reference evidence="1" key="2">
    <citation type="journal article" date="2023" name="Int. J. Mol. Sci.">
        <title>De Novo Assembly and Annotation of 11 Diverse Shrub Willow (Salix) Genomes Reveals Novel Gene Organization in Sex-Linked Regions.</title>
        <authorList>
            <person name="Hyden B."/>
            <person name="Feng K."/>
            <person name="Yates T.B."/>
            <person name="Jawdy S."/>
            <person name="Cereghino C."/>
            <person name="Smart L.B."/>
            <person name="Muchero W."/>
        </authorList>
    </citation>
    <scope>NUCLEOTIDE SEQUENCE</scope>
    <source>
        <tissue evidence="1">Shoot tip</tissue>
    </source>
</reference>
<sequence length="30" mass="3366">MDTIVRKQHGNSFAIYVGGATCHIISRMKM</sequence>
<proteinExistence type="predicted"/>
<protein>
    <submittedName>
        <fullName evidence="1">Uncharacterized protein</fullName>
    </submittedName>
</protein>
<keyword evidence="2" id="KW-1185">Reference proteome</keyword>
<comment type="caution">
    <text evidence="1">The sequence shown here is derived from an EMBL/GenBank/DDBJ whole genome shotgun (WGS) entry which is preliminary data.</text>
</comment>
<accession>A0ABQ9AMV2</accession>